<dbReference type="EMBL" id="CP002831">
    <property type="protein sequence ID" value="AFC26563.1"/>
    <property type="molecule type" value="Genomic_DNA"/>
</dbReference>
<feature type="transmembrane region" description="Helical" evidence="1">
    <location>
        <begin position="488"/>
        <end position="510"/>
    </location>
</feature>
<dbReference type="KEGG" id="sgn:SGRA_3847"/>
<gene>
    <name evidence="4" type="ordered locus">SGRA_3847</name>
</gene>
<dbReference type="Proteomes" id="UP000007519">
    <property type="component" value="Chromosome"/>
</dbReference>
<organism evidence="4 5">
    <name type="scientific">Saprospira grandis (strain Lewin)</name>
    <dbReference type="NCBI Taxonomy" id="984262"/>
    <lineage>
        <taxon>Bacteria</taxon>
        <taxon>Pseudomonadati</taxon>
        <taxon>Bacteroidota</taxon>
        <taxon>Saprospiria</taxon>
        <taxon>Saprospirales</taxon>
        <taxon>Saprospiraceae</taxon>
        <taxon>Saprospira</taxon>
    </lineage>
</organism>
<dbReference type="PANTHER" id="PTHR10098">
    <property type="entry name" value="RAPSYN-RELATED"/>
    <property type="match status" value="1"/>
</dbReference>
<keyword evidence="1" id="KW-0812">Transmembrane</keyword>
<keyword evidence="5" id="KW-1185">Reference proteome</keyword>
<dbReference type="HOGENOM" id="CLU_519620_0_0_10"/>
<dbReference type="STRING" id="984262.SGRA_3847"/>
<name>H6L603_SAPGL</name>
<feature type="signal peptide" evidence="2">
    <location>
        <begin position="1"/>
        <end position="20"/>
    </location>
</feature>
<reference evidence="4 5" key="1">
    <citation type="journal article" date="2012" name="Stand. Genomic Sci.">
        <title>Complete genome sequencing and analysis of Saprospira grandis str. Lewin, a predatory marine bacterium.</title>
        <authorList>
            <person name="Saw J.H."/>
            <person name="Yuryev A."/>
            <person name="Kanbe M."/>
            <person name="Hou S."/>
            <person name="Young A.G."/>
            <person name="Aizawa S."/>
            <person name="Alam M."/>
        </authorList>
    </citation>
    <scope>NUCLEOTIDE SEQUENCE [LARGE SCALE GENOMIC DNA]</scope>
    <source>
        <strain evidence="4 5">Lewin</strain>
    </source>
</reference>
<evidence type="ECO:0000313" key="5">
    <source>
        <dbReference type="Proteomes" id="UP000007519"/>
    </source>
</evidence>
<sequence>MFRILILSLFCCCALKLSWAQPVPTASLATVDSFSLLQIDRLFEHLEENWSSLSAEKQESLLQEAALYLERGLLSPQSHAQKYSWIQQYKRIRDRAMFKQQALAQLSDSLRQYSLADLQANLPANTACLEYFWGNFMVYVFYVDQETAQFLRLGLASDQLEEELAQFRQQLSAPKQLELGEPELVGPFVQQSSALYERLLAPLSSLLPSNKKLLIIPDGPLLQLPFEVLLNRPAGKKRFGDLPYLIKDKAIFYHYSSSLFLEQQKDRPKKGGQMLAIAGSYTEGQGRKLESLPKTRLEIGRLARQFEGRFLLDSLASEANFKANIKRYAVIHLAMHGIQDKAEPLRSGLAFSNLPQKEEDNLLMANEIMNLPISADLVVLSACETAVGRFQEGNATASLARAFMYAGTPAALVSLWQVNDESTAILMEDYYRQIAAGADKSSALQRAKLKYLSANKNSIAAHPIFWAAFVQIGIDQPLYLAEKTMGNALLFLASIFAGGIGLILILSVIFRWRRDADAEGVYRK</sequence>
<keyword evidence="1" id="KW-0472">Membrane</keyword>
<dbReference type="AlphaFoldDB" id="H6L603"/>
<dbReference type="InterPro" id="IPR024983">
    <property type="entry name" value="CHAT_dom"/>
</dbReference>
<evidence type="ECO:0000256" key="2">
    <source>
        <dbReference type="SAM" id="SignalP"/>
    </source>
</evidence>
<accession>H6L603</accession>
<proteinExistence type="predicted"/>
<dbReference type="RefSeq" id="WP_015694148.1">
    <property type="nucleotide sequence ID" value="NC_016940.1"/>
</dbReference>
<keyword evidence="1" id="KW-1133">Transmembrane helix</keyword>
<feature type="domain" description="CHAT" evidence="3">
    <location>
        <begin position="192"/>
        <end position="473"/>
    </location>
</feature>
<evidence type="ECO:0000259" key="3">
    <source>
        <dbReference type="Pfam" id="PF12770"/>
    </source>
</evidence>
<dbReference type="Pfam" id="PF12770">
    <property type="entry name" value="CHAT"/>
    <property type="match status" value="1"/>
</dbReference>
<dbReference type="eggNOG" id="COG4995">
    <property type="taxonomic scope" value="Bacteria"/>
</dbReference>
<dbReference type="OrthoDB" id="9771112at2"/>
<feature type="chain" id="PRO_5003604687" evidence="2">
    <location>
        <begin position="21"/>
        <end position="524"/>
    </location>
</feature>
<protein>
    <submittedName>
        <fullName evidence="4">TPR repeat-containing protein</fullName>
    </submittedName>
</protein>
<keyword evidence="2" id="KW-0732">Signal</keyword>
<evidence type="ECO:0000256" key="1">
    <source>
        <dbReference type="SAM" id="Phobius"/>
    </source>
</evidence>
<evidence type="ECO:0000313" key="4">
    <source>
        <dbReference type="EMBL" id="AFC26563.1"/>
    </source>
</evidence>